<dbReference type="SUPFAM" id="SSF48726">
    <property type="entry name" value="Immunoglobulin"/>
    <property type="match status" value="1"/>
</dbReference>
<sequence>MQVSVDPDTVTEEQSVTLTCRTTCTLSKTPAFIWYRNNQRLSFTSQEHQITASSGDAGSYSCAETSSEPGEAQNPTLQPPHKQQEILSSSVPTPQYQNQEEMQHSAVQTPPSSQEEMLYCNVQPANSSSQEETLYSTVKKSHPMSEDNIQYASITFSKLSAAPRETVEMKVIQH</sequence>
<dbReference type="Gene3D" id="2.60.40.10">
    <property type="entry name" value="Immunoglobulins"/>
    <property type="match status" value="1"/>
</dbReference>
<reference evidence="3" key="1">
    <citation type="thesis" date="2021" institute="BYU ScholarsArchive" country="Provo, UT, USA">
        <title>Applications of and Algorithms for Genome Assembly and Genomic Analyses with an Emphasis on Marine Teleosts.</title>
        <authorList>
            <person name="Pickett B.D."/>
        </authorList>
    </citation>
    <scope>NUCLEOTIDE SEQUENCE</scope>
    <source>
        <strain evidence="3">HI-2016</strain>
    </source>
</reference>
<feature type="compositionally biased region" description="Polar residues" evidence="1">
    <location>
        <begin position="85"/>
        <end position="114"/>
    </location>
</feature>
<dbReference type="AlphaFoldDB" id="A0A8T2MN48"/>
<dbReference type="OrthoDB" id="6250964at2759"/>
<keyword evidence="4" id="KW-1185">Reference proteome</keyword>
<dbReference type="Proteomes" id="UP000824540">
    <property type="component" value="Unassembled WGS sequence"/>
</dbReference>
<organism evidence="3 4">
    <name type="scientific">Albula glossodonta</name>
    <name type="common">roundjaw bonefish</name>
    <dbReference type="NCBI Taxonomy" id="121402"/>
    <lineage>
        <taxon>Eukaryota</taxon>
        <taxon>Metazoa</taxon>
        <taxon>Chordata</taxon>
        <taxon>Craniata</taxon>
        <taxon>Vertebrata</taxon>
        <taxon>Euteleostomi</taxon>
        <taxon>Actinopterygii</taxon>
        <taxon>Neopterygii</taxon>
        <taxon>Teleostei</taxon>
        <taxon>Albuliformes</taxon>
        <taxon>Albulidae</taxon>
        <taxon>Albula</taxon>
    </lineage>
</organism>
<gene>
    <name evidence="3" type="ORF">JZ751_008568</name>
</gene>
<evidence type="ECO:0000259" key="2">
    <source>
        <dbReference type="PROSITE" id="PS50835"/>
    </source>
</evidence>
<dbReference type="PROSITE" id="PS50835">
    <property type="entry name" value="IG_LIKE"/>
    <property type="match status" value="1"/>
</dbReference>
<feature type="domain" description="Ig-like" evidence="2">
    <location>
        <begin position="1"/>
        <end position="78"/>
    </location>
</feature>
<dbReference type="EMBL" id="JAFBMS010001594">
    <property type="protein sequence ID" value="KAG9328963.1"/>
    <property type="molecule type" value="Genomic_DNA"/>
</dbReference>
<dbReference type="InterPro" id="IPR036179">
    <property type="entry name" value="Ig-like_dom_sf"/>
</dbReference>
<evidence type="ECO:0000313" key="3">
    <source>
        <dbReference type="EMBL" id="KAG9328963.1"/>
    </source>
</evidence>
<dbReference type="Pfam" id="PF13895">
    <property type="entry name" value="Ig_2"/>
    <property type="match status" value="1"/>
</dbReference>
<dbReference type="InterPro" id="IPR013783">
    <property type="entry name" value="Ig-like_fold"/>
</dbReference>
<evidence type="ECO:0000313" key="4">
    <source>
        <dbReference type="Proteomes" id="UP000824540"/>
    </source>
</evidence>
<feature type="compositionally biased region" description="Polar residues" evidence="1">
    <location>
        <begin position="47"/>
        <end position="76"/>
    </location>
</feature>
<protein>
    <recommendedName>
        <fullName evidence="2">Ig-like domain-containing protein</fullName>
    </recommendedName>
</protein>
<feature type="region of interest" description="Disordered" evidence="1">
    <location>
        <begin position="47"/>
        <end position="114"/>
    </location>
</feature>
<proteinExistence type="predicted"/>
<name>A0A8T2MN48_9TELE</name>
<accession>A0A8T2MN48</accession>
<evidence type="ECO:0000256" key="1">
    <source>
        <dbReference type="SAM" id="MobiDB-lite"/>
    </source>
</evidence>
<comment type="caution">
    <text evidence="3">The sequence shown here is derived from an EMBL/GenBank/DDBJ whole genome shotgun (WGS) entry which is preliminary data.</text>
</comment>
<dbReference type="InterPro" id="IPR007110">
    <property type="entry name" value="Ig-like_dom"/>
</dbReference>